<dbReference type="InterPro" id="IPR043594">
    <property type="entry name" value="HMGL"/>
</dbReference>
<dbReference type="RefSeq" id="WP_238947321.1">
    <property type="nucleotide sequence ID" value="NZ_FMBM01000003.1"/>
</dbReference>
<dbReference type="GO" id="GO:0046951">
    <property type="term" value="P:ketone body biosynthetic process"/>
    <property type="evidence" value="ECO:0007669"/>
    <property type="project" value="TreeGrafter"/>
</dbReference>
<dbReference type="GO" id="GO:0004419">
    <property type="term" value="F:hydroxymethylglutaryl-CoA lyase activity"/>
    <property type="evidence" value="ECO:0007669"/>
    <property type="project" value="UniProtKB-EC"/>
</dbReference>
<dbReference type="CDD" id="cd07938">
    <property type="entry name" value="DRE_TIM_HMGL"/>
    <property type="match status" value="1"/>
</dbReference>
<dbReference type="STRING" id="1653334.GA0071312_3498"/>
<dbReference type="Gene3D" id="3.20.20.70">
    <property type="entry name" value="Aldolase class I"/>
    <property type="match status" value="1"/>
</dbReference>
<dbReference type="AlphaFoldDB" id="A0A0P7XC28"/>
<evidence type="ECO:0000256" key="2">
    <source>
        <dbReference type="ARBA" id="ARBA00022723"/>
    </source>
</evidence>
<evidence type="ECO:0000256" key="1">
    <source>
        <dbReference type="ARBA" id="ARBA00009405"/>
    </source>
</evidence>
<proteinExistence type="inferred from homology"/>
<dbReference type="PATRIC" id="fig|1653334.4.peg.2092"/>
<sequence>MMNRNAAYARRYGFPQRVRIVEVGPRDGLQAEPEFVATSDKIAMIDRLAAAGIREFEATSFVSPRAVPQLRDAAEVVAGVDRGRPIRLTTLVPNPRGAVAAAEAGVDAMVVFLSASESHNRKNVNRARAESLEGFREVVAIAREAGIKVQGAIATSFGCPFEGEVDVGAITDIAKAYAQMGITHVTLGDTTGMATPPLVAERCKALRREVPESEIALHFHNTRGIGLVNVHAGLAEGITIFESSIGGLGGCPFAPGATGNIATEDLVYMLHECGVETGIDAIAVTEAAAWMEGVMGRKLPGQAAKAGPRLKTSALDAVATACG</sequence>
<dbReference type="EMBL" id="LJSX01000001">
    <property type="protein sequence ID" value="KPQ12830.1"/>
    <property type="molecule type" value="Genomic_DNA"/>
</dbReference>
<evidence type="ECO:0000313" key="5">
    <source>
        <dbReference type="EMBL" id="KPQ12830.1"/>
    </source>
</evidence>
<organism evidence="5 6">
    <name type="scientific">Saliniramus fredricksonii</name>
    <dbReference type="NCBI Taxonomy" id="1653334"/>
    <lineage>
        <taxon>Bacteria</taxon>
        <taxon>Pseudomonadati</taxon>
        <taxon>Pseudomonadota</taxon>
        <taxon>Alphaproteobacteria</taxon>
        <taxon>Hyphomicrobiales</taxon>
        <taxon>Salinarimonadaceae</taxon>
        <taxon>Saliniramus</taxon>
    </lineage>
</organism>
<accession>A0A0P7XC28</accession>
<dbReference type="NCBIfam" id="NF004283">
    <property type="entry name" value="PRK05692.1"/>
    <property type="match status" value="1"/>
</dbReference>
<dbReference type="EC" id="4.1.3.4" evidence="5"/>
<dbReference type="Proteomes" id="UP000050497">
    <property type="component" value="Unassembled WGS sequence"/>
</dbReference>
<evidence type="ECO:0000313" key="6">
    <source>
        <dbReference type="Proteomes" id="UP000050497"/>
    </source>
</evidence>
<comment type="caution">
    <text evidence="5">The sequence shown here is derived from an EMBL/GenBank/DDBJ whole genome shotgun (WGS) entry which is preliminary data.</text>
</comment>
<dbReference type="GO" id="GO:0046872">
    <property type="term" value="F:metal ion binding"/>
    <property type="evidence" value="ECO:0007669"/>
    <property type="project" value="UniProtKB-KW"/>
</dbReference>
<dbReference type="FunFam" id="3.20.20.70:FF:000071">
    <property type="entry name" value="Hydroxymethylglutaryl-CoA lyase"/>
    <property type="match status" value="1"/>
</dbReference>
<dbReference type="SUPFAM" id="SSF51569">
    <property type="entry name" value="Aldolase"/>
    <property type="match status" value="1"/>
</dbReference>
<evidence type="ECO:0000256" key="3">
    <source>
        <dbReference type="ARBA" id="ARBA00023239"/>
    </source>
</evidence>
<evidence type="ECO:0000259" key="4">
    <source>
        <dbReference type="PROSITE" id="PS50991"/>
    </source>
</evidence>
<dbReference type="PROSITE" id="PS50991">
    <property type="entry name" value="PYR_CT"/>
    <property type="match status" value="1"/>
</dbReference>
<reference evidence="5 6" key="1">
    <citation type="submission" date="2015-09" db="EMBL/GenBank/DDBJ databases">
        <title>Identification and resolution of microdiversity through metagenomic sequencing of parallel consortia.</title>
        <authorList>
            <person name="Nelson W.C."/>
            <person name="Romine M.F."/>
            <person name="Lindemann S.R."/>
        </authorList>
    </citation>
    <scope>NUCLEOTIDE SEQUENCE [LARGE SCALE GENOMIC DNA]</scope>
    <source>
        <strain evidence="5">HL-109</strain>
    </source>
</reference>
<dbReference type="InterPro" id="IPR013785">
    <property type="entry name" value="Aldolase_TIM"/>
</dbReference>
<gene>
    <name evidence="5" type="primary">hmgL</name>
    <name evidence="5" type="ORF">HLUCCO17_01660</name>
</gene>
<dbReference type="InterPro" id="IPR000891">
    <property type="entry name" value="PYR_CT"/>
</dbReference>
<feature type="domain" description="Pyruvate carboxyltransferase" evidence="4">
    <location>
        <begin position="18"/>
        <end position="285"/>
    </location>
</feature>
<comment type="similarity">
    <text evidence="1">Belongs to the HMG-CoA lyase family.</text>
</comment>
<dbReference type="GO" id="GO:0006552">
    <property type="term" value="P:L-leucine catabolic process"/>
    <property type="evidence" value="ECO:0007669"/>
    <property type="project" value="TreeGrafter"/>
</dbReference>
<name>A0A0P7XC28_9HYPH</name>
<dbReference type="PANTHER" id="PTHR42738">
    <property type="entry name" value="HYDROXYMETHYLGLUTARYL-COA LYASE"/>
    <property type="match status" value="1"/>
</dbReference>
<dbReference type="PANTHER" id="PTHR42738:SF7">
    <property type="entry name" value="HYDROXYMETHYLGLUTARYL-COA LYASE"/>
    <property type="match status" value="1"/>
</dbReference>
<keyword evidence="2" id="KW-0479">Metal-binding</keyword>
<protein>
    <submittedName>
        <fullName evidence="5">Hydroxymethylglutaryl-CoA lyase</fullName>
        <ecNumber evidence="5">4.1.3.4</ecNumber>
    </submittedName>
</protein>
<keyword evidence="3 5" id="KW-0456">Lyase</keyword>
<dbReference type="Pfam" id="PF00682">
    <property type="entry name" value="HMGL-like"/>
    <property type="match status" value="1"/>
</dbReference>